<dbReference type="PaxDb" id="321967-LSEI_0810"/>
<keyword evidence="9 16" id="KW-1133">Transmembrane helix</keyword>
<dbReference type="KEGG" id="lca:LSEI_0810"/>
<dbReference type="GO" id="GO:0071555">
    <property type="term" value="P:cell wall organization"/>
    <property type="evidence" value="ECO:0007669"/>
    <property type="project" value="UniProtKB-KW"/>
</dbReference>
<keyword evidence="8" id="KW-0573">Peptidoglycan synthesis</keyword>
<feature type="compositionally biased region" description="Low complexity" evidence="15">
    <location>
        <begin position="886"/>
        <end position="897"/>
    </location>
</feature>
<feature type="domain" description="Glycosyl transferase family 51" evidence="17">
    <location>
        <begin position="117"/>
        <end position="299"/>
    </location>
</feature>
<evidence type="ECO:0000259" key="17">
    <source>
        <dbReference type="Pfam" id="PF00912"/>
    </source>
</evidence>
<dbReference type="InterPro" id="IPR001264">
    <property type="entry name" value="Glyco_trans_51"/>
</dbReference>
<keyword evidence="7" id="KW-0133">Cell shape</keyword>
<dbReference type="SUPFAM" id="SSF56601">
    <property type="entry name" value="beta-lactamase/transpeptidase-like"/>
    <property type="match status" value="1"/>
</dbReference>
<dbReference type="GO" id="GO:0006508">
    <property type="term" value="P:proteolysis"/>
    <property type="evidence" value="ECO:0007669"/>
    <property type="project" value="UniProtKB-KW"/>
</dbReference>
<evidence type="ECO:0000256" key="12">
    <source>
        <dbReference type="ARBA" id="ARBA00023316"/>
    </source>
</evidence>
<evidence type="ECO:0000256" key="5">
    <source>
        <dbReference type="ARBA" id="ARBA00022679"/>
    </source>
</evidence>
<dbReference type="InterPro" id="IPR012338">
    <property type="entry name" value="Beta-lactam/transpept-like"/>
</dbReference>
<feature type="compositionally biased region" description="Polar residues" evidence="15">
    <location>
        <begin position="806"/>
        <end position="817"/>
    </location>
</feature>
<evidence type="ECO:0000313" key="18">
    <source>
        <dbReference type="EMBL" id="ABJ69646.1"/>
    </source>
</evidence>
<dbReference type="HOGENOM" id="CLU_006354_2_0_9"/>
<evidence type="ECO:0000256" key="2">
    <source>
        <dbReference type="ARBA" id="ARBA00022645"/>
    </source>
</evidence>
<evidence type="ECO:0000256" key="14">
    <source>
        <dbReference type="ARBA" id="ARBA00049902"/>
    </source>
</evidence>
<organism evidence="18 19">
    <name type="scientific">Lacticaseibacillus paracasei (strain ATCC 334 / BCRC 17002 / CCUG 31169 / CIP 107868 / KCTC 3260 / NRRL B-441)</name>
    <name type="common">Lactobacillus paracasei</name>
    <dbReference type="NCBI Taxonomy" id="321967"/>
    <lineage>
        <taxon>Bacteria</taxon>
        <taxon>Bacillati</taxon>
        <taxon>Bacillota</taxon>
        <taxon>Bacilli</taxon>
        <taxon>Lactobacillales</taxon>
        <taxon>Lactobacillaceae</taxon>
        <taxon>Lacticaseibacillus</taxon>
    </lineage>
</organism>
<dbReference type="Gene3D" id="1.10.3810.10">
    <property type="entry name" value="Biosynthetic peptidoglycan transglycosylase-like"/>
    <property type="match status" value="1"/>
</dbReference>
<dbReference type="EMBL" id="CP000423">
    <property type="protein sequence ID" value="ABJ69646.1"/>
    <property type="molecule type" value="Genomic_DNA"/>
</dbReference>
<keyword evidence="1" id="KW-1003">Cell membrane</keyword>
<feature type="compositionally biased region" description="Polar residues" evidence="15">
    <location>
        <begin position="852"/>
        <end position="863"/>
    </location>
</feature>
<evidence type="ECO:0000256" key="16">
    <source>
        <dbReference type="SAM" id="Phobius"/>
    </source>
</evidence>
<protein>
    <submittedName>
        <fullName evidence="18">Membrane carboxypeptidase (Penicillin-binding protein)</fullName>
    </submittedName>
</protein>
<dbReference type="PANTHER" id="PTHR32282:SF32">
    <property type="entry name" value="PENICILLIN-BINDING PROTEIN 2A"/>
    <property type="match status" value="1"/>
</dbReference>
<dbReference type="InterPro" id="IPR050396">
    <property type="entry name" value="Glycosyltr_51/Transpeptidase"/>
</dbReference>
<gene>
    <name evidence="18" type="ordered locus">LSEI_0810</name>
</gene>
<keyword evidence="12" id="KW-0961">Cell wall biogenesis/degradation</keyword>
<evidence type="ECO:0000256" key="11">
    <source>
        <dbReference type="ARBA" id="ARBA00023268"/>
    </source>
</evidence>
<evidence type="ECO:0000256" key="15">
    <source>
        <dbReference type="SAM" id="MobiDB-lite"/>
    </source>
</evidence>
<evidence type="ECO:0000256" key="6">
    <source>
        <dbReference type="ARBA" id="ARBA00022692"/>
    </source>
</evidence>
<dbReference type="Pfam" id="PF00912">
    <property type="entry name" value="Transgly"/>
    <property type="match status" value="1"/>
</dbReference>
<evidence type="ECO:0000256" key="7">
    <source>
        <dbReference type="ARBA" id="ARBA00022960"/>
    </source>
</evidence>
<keyword evidence="10 16" id="KW-0472">Membrane</keyword>
<dbReference type="InterPro" id="IPR023346">
    <property type="entry name" value="Lysozyme-like_dom_sf"/>
</dbReference>
<dbReference type="InterPro" id="IPR036950">
    <property type="entry name" value="PBP_transglycosylase"/>
</dbReference>
<sequence length="927" mass="100412">MKKFFDRVKTLGTRFRHWFTAFVTRRPDSEAETTNLTGKEAVVFYGNVTLQSIKTIVYYLLGVLGIATVFGLGLFGGYFVSIIDATPIPTEAAMKATLSNTSRTSSMYFAHNVKLSNVKSDLVSTKVDLNEMSPWLTKAIVATEDEDFYRHDGVVPKAVIRAFFSDLTGMGNQTGGSTLTQQVVKMMFLSSETTFKRKAAEIMLARRLNNHFSKDQILATYLNVATLGRNNKGQNIAGVEAAAQGLFGVSAKDINLPEAAFIAGLPQSPFIYTPYTASGALKSNLKDGVDRQQTVLFRMYRAGVISHKQYVDAKAFDIKGAFLQHENAEEDDNQYGYVYNMVLSEAESLLAEQLARNDGHSAAELAKDNALNNDYLRQAANLFSSKNYQIKSTINKDVYDRMQFVMKATRSTFGQTYTSTQINPKTGETETIKHPVQNGSVVLDNQTGAVLGFVGGVSGELNHIYTLRSPGSTIKPLLVYAPAVDQKIIGSQTALADFKTDLGNNYSVTDYGGQIQNRFIPATEALAQSYNIPAVNLYKHIKPTVNVKDYMDKMGIDTLTKNDYSQLGLALGGTDYGVDVKEQASAFSTFANQGEHVPAYVISEIVDPSGHPIYQHKVKKTKVFSKGTTYIMNQMLKNVIDSGTAESLNYQLHFNTDNLIGKTGTSNDFRDIWFIGSTPGVTIASWMGYDNNDGTTYSLDETGSMTNEAYWAKLTNAVYQTIPKQFKVNQKLARPDTVKSVTVDKQTGQPAGTLTFDGNTYRTGGSTVTSLYNDWQPTTKNDFAIGGSKANYQLFFDHLDGKQNGYGQVSDANGNSTEAKKEHQETPITPTEDTQTTPSSAPSVTVPSSQQNQQGTSENQPSEPQTTGTGGTNGATGTGGTGGTGTTTETGTTTGTGTTAGGGTNTGGTNNTNQQQTPPATTTGGGQ</sequence>
<feature type="transmembrane region" description="Helical" evidence="16">
    <location>
        <begin position="56"/>
        <end position="80"/>
    </location>
</feature>
<keyword evidence="2 18" id="KW-0378">Hydrolase</keyword>
<accession>Q03AX6</accession>
<dbReference type="Gene3D" id="3.40.50.12800">
    <property type="match status" value="1"/>
</dbReference>
<dbReference type="CAZy" id="GT51">
    <property type="family name" value="Glycosyltransferase Family 51"/>
</dbReference>
<dbReference type="Proteomes" id="UP000001651">
    <property type="component" value="Chromosome"/>
</dbReference>
<evidence type="ECO:0000256" key="10">
    <source>
        <dbReference type="ARBA" id="ARBA00023136"/>
    </source>
</evidence>
<keyword evidence="2 18" id="KW-0121">Carboxypeptidase</keyword>
<evidence type="ECO:0000256" key="9">
    <source>
        <dbReference type="ARBA" id="ARBA00022989"/>
    </source>
</evidence>
<dbReference type="GO" id="GO:0030288">
    <property type="term" value="C:outer membrane-bounded periplasmic space"/>
    <property type="evidence" value="ECO:0007669"/>
    <property type="project" value="TreeGrafter"/>
</dbReference>
<proteinExistence type="predicted"/>
<dbReference type="GO" id="GO:0009252">
    <property type="term" value="P:peptidoglycan biosynthetic process"/>
    <property type="evidence" value="ECO:0007669"/>
    <property type="project" value="UniProtKB-KW"/>
</dbReference>
<dbReference type="STRING" id="321967.LSEI_0810"/>
<dbReference type="SUPFAM" id="SSF53955">
    <property type="entry name" value="Lysozyme-like"/>
    <property type="match status" value="1"/>
</dbReference>
<feature type="compositionally biased region" description="Low complexity" evidence="15">
    <location>
        <begin position="907"/>
        <end position="927"/>
    </location>
</feature>
<name>Q03AX6_LACP3</name>
<evidence type="ECO:0000256" key="8">
    <source>
        <dbReference type="ARBA" id="ARBA00022984"/>
    </source>
</evidence>
<dbReference type="RefSeq" id="WP_011674291.1">
    <property type="nucleotide sequence ID" value="NC_008526.1"/>
</dbReference>
<dbReference type="PATRIC" id="fig|321967.11.peg.811"/>
<dbReference type="PANTHER" id="PTHR32282">
    <property type="entry name" value="BINDING PROTEIN TRANSPEPTIDASE, PUTATIVE-RELATED"/>
    <property type="match status" value="1"/>
</dbReference>
<feature type="region of interest" description="Disordered" evidence="15">
    <location>
        <begin position="806"/>
        <end position="927"/>
    </location>
</feature>
<comment type="catalytic activity">
    <reaction evidence="13">
        <text>Preferential cleavage: (Ac)2-L-Lys-D-Ala-|-D-Ala. Also transpeptidation of peptidyl-alanyl moieties that are N-acyl substituents of D-alanine.</text>
        <dbReference type="EC" id="3.4.16.4"/>
    </reaction>
</comment>
<reference evidence="18 19" key="1">
    <citation type="journal article" date="2006" name="Proc. Natl. Acad. Sci. U.S.A.">
        <title>Comparative genomics of the lactic acid bacteria.</title>
        <authorList>
            <person name="Makarova K."/>
            <person name="Slesarev A."/>
            <person name="Wolf Y."/>
            <person name="Sorokin A."/>
            <person name="Mirkin B."/>
            <person name="Koonin E."/>
            <person name="Pavlov A."/>
            <person name="Pavlova N."/>
            <person name="Karamychev V."/>
            <person name="Polouchine N."/>
            <person name="Shakhova V."/>
            <person name="Grigoriev I."/>
            <person name="Lou Y."/>
            <person name="Rohksar D."/>
            <person name="Lucas S."/>
            <person name="Huang K."/>
            <person name="Goodstein D.M."/>
            <person name="Hawkins T."/>
            <person name="Plengvidhya V."/>
            <person name="Welker D."/>
            <person name="Hughes J."/>
            <person name="Goh Y."/>
            <person name="Benson A."/>
            <person name="Baldwin K."/>
            <person name="Lee J.H."/>
            <person name="Diaz-Muniz I."/>
            <person name="Dosti B."/>
            <person name="Smeianov V."/>
            <person name="Wechter W."/>
            <person name="Barabote R."/>
            <person name="Lorca G."/>
            <person name="Altermann E."/>
            <person name="Barrangou R."/>
            <person name="Ganesan B."/>
            <person name="Xie Y."/>
            <person name="Rawsthorne H."/>
            <person name="Tamir D."/>
            <person name="Parker C."/>
            <person name="Breidt F."/>
            <person name="Broadbent J."/>
            <person name="Hutkins R."/>
            <person name="O'Sullivan D."/>
            <person name="Steele J."/>
            <person name="Unlu G."/>
            <person name="Saier M."/>
            <person name="Klaenhammer T."/>
            <person name="Richardson P."/>
            <person name="Kozyavkin S."/>
            <person name="Weimer B."/>
            <person name="Mills D."/>
        </authorList>
    </citation>
    <scope>NUCLEOTIDE SEQUENCE [LARGE SCALE GENOMIC DNA]</scope>
    <source>
        <strain evidence="19">ATCC 334 / BCRC 17002 / CCUG 31169 / CIP 107868 / KCTC 3260 / NRRL B-441</strain>
    </source>
</reference>
<dbReference type="Gene3D" id="3.90.1310.40">
    <property type="match status" value="1"/>
</dbReference>
<keyword evidence="19" id="KW-1185">Reference proteome</keyword>
<dbReference type="GO" id="GO:0008360">
    <property type="term" value="P:regulation of cell shape"/>
    <property type="evidence" value="ECO:0007669"/>
    <property type="project" value="UniProtKB-KW"/>
</dbReference>
<evidence type="ECO:0000256" key="4">
    <source>
        <dbReference type="ARBA" id="ARBA00022676"/>
    </source>
</evidence>
<evidence type="ECO:0000256" key="13">
    <source>
        <dbReference type="ARBA" id="ARBA00034000"/>
    </source>
</evidence>
<comment type="catalytic activity">
    <reaction evidence="14">
        <text>[GlcNAc-(1-&gt;4)-Mur2Ac(oyl-L-Ala-gamma-D-Glu-L-Lys-D-Ala-D-Ala)](n)-di-trans,octa-cis-undecaprenyl diphosphate + beta-D-GlcNAc-(1-&gt;4)-Mur2Ac(oyl-L-Ala-gamma-D-Glu-L-Lys-D-Ala-D-Ala)-di-trans,octa-cis-undecaprenyl diphosphate = [GlcNAc-(1-&gt;4)-Mur2Ac(oyl-L-Ala-gamma-D-Glu-L-Lys-D-Ala-D-Ala)](n+1)-di-trans,octa-cis-undecaprenyl diphosphate + di-trans,octa-cis-undecaprenyl diphosphate + H(+)</text>
        <dbReference type="Rhea" id="RHEA:23708"/>
        <dbReference type="Rhea" id="RHEA-COMP:9602"/>
        <dbReference type="Rhea" id="RHEA-COMP:9603"/>
        <dbReference type="ChEBI" id="CHEBI:15378"/>
        <dbReference type="ChEBI" id="CHEBI:58405"/>
        <dbReference type="ChEBI" id="CHEBI:60033"/>
        <dbReference type="ChEBI" id="CHEBI:78435"/>
        <dbReference type="EC" id="2.4.99.28"/>
    </reaction>
</comment>
<dbReference type="GO" id="GO:0009002">
    <property type="term" value="F:serine-type D-Ala-D-Ala carboxypeptidase activity"/>
    <property type="evidence" value="ECO:0007669"/>
    <property type="project" value="UniProtKB-EC"/>
</dbReference>
<feature type="compositionally biased region" description="Low complexity" evidence="15">
    <location>
        <begin position="826"/>
        <end position="851"/>
    </location>
</feature>
<keyword evidence="5" id="KW-0808">Transferase</keyword>
<keyword evidence="3" id="KW-0645">Protease</keyword>
<dbReference type="AlphaFoldDB" id="Q03AX6"/>
<dbReference type="Gene3D" id="3.40.710.10">
    <property type="entry name" value="DD-peptidase/beta-lactamase superfamily"/>
    <property type="match status" value="1"/>
</dbReference>
<evidence type="ECO:0000256" key="3">
    <source>
        <dbReference type="ARBA" id="ARBA00022670"/>
    </source>
</evidence>
<keyword evidence="4" id="KW-0328">Glycosyltransferase</keyword>
<keyword evidence="11" id="KW-0511">Multifunctional enzyme</keyword>
<evidence type="ECO:0000313" key="19">
    <source>
        <dbReference type="Proteomes" id="UP000001651"/>
    </source>
</evidence>
<keyword evidence="6 16" id="KW-0812">Transmembrane</keyword>
<evidence type="ECO:0000256" key="1">
    <source>
        <dbReference type="ARBA" id="ARBA00022475"/>
    </source>
</evidence>
<feature type="compositionally biased region" description="Gly residues" evidence="15">
    <location>
        <begin position="868"/>
        <end position="885"/>
    </location>
</feature>
<dbReference type="GO" id="GO:0008955">
    <property type="term" value="F:peptidoglycan glycosyltransferase activity"/>
    <property type="evidence" value="ECO:0007669"/>
    <property type="project" value="UniProtKB-EC"/>
</dbReference>